<dbReference type="InterPro" id="IPR006671">
    <property type="entry name" value="Cyclin_N"/>
</dbReference>
<dbReference type="PANTHER" id="PTHR22896:SF0">
    <property type="entry name" value="CYCLIN N-TERMINAL DOMAIN-CONTAINING PROTEIN"/>
    <property type="match status" value="1"/>
</dbReference>
<name>A0A914VUD5_9BILA</name>
<dbReference type="InterPro" id="IPR036915">
    <property type="entry name" value="Cyclin-like_sf"/>
</dbReference>
<protein>
    <submittedName>
        <fullName evidence="4">Cyclin N-terminal domain-containing protein</fullName>
    </submittedName>
</protein>
<evidence type="ECO:0000313" key="4">
    <source>
        <dbReference type="WBParaSite" id="PSAMB.scaffold257size60697.g3824.t1"/>
    </source>
</evidence>
<sequence length="523" mass="59424">MRKQMGRRYHLLVAQNFLGNISLDGTHQDTTLRIFDVPGLPVQFSHSASCEVRTTNKQVTFDESVEDFDEVKLLAAPPSPIIEIDIESDDESNSFKFSASWSKQVGQISNEKAKDRRWSASSASRPHGISDKKAAVLKRLSRNQSSEVATEFTRDQQQQQDNISTAPSQDSLGSRPVTPTITGQITFFQRLRTLGSKNDRLCFCSPETSSPLAIFSVLHYGHAPAALCVERIRHHSSSNDIAGIHPVEFREKEEISYGHLLSMFTSSRHQRHALVSPAKVAKITQRRIGSTDQEIDQLGDKIQNHYHRTTSRASSCDPQDIVRDISLEEDVIESTLSKTFPSSDSLLYDPNLLDNPDFESGNHKTMLRFPGYMTSIMDYVDRYEMKKELNERFRQRFPHISLTYSKFKSIKREMAYIAKECDVDAMPLAHAIVFFEKVVLKGLITKANRKLVSGAALLIAVKLNDIRSVQLSNVIDKIETVFRLSRKELMQFEIPLCVALDFNLKLPDWEIFPHYQKLMLAKL</sequence>
<dbReference type="AlphaFoldDB" id="A0A914VUD5"/>
<feature type="region of interest" description="Disordered" evidence="1">
    <location>
        <begin position="108"/>
        <end position="127"/>
    </location>
</feature>
<evidence type="ECO:0000313" key="3">
    <source>
        <dbReference type="Proteomes" id="UP000887566"/>
    </source>
</evidence>
<feature type="region of interest" description="Disordered" evidence="1">
    <location>
        <begin position="146"/>
        <end position="176"/>
    </location>
</feature>
<keyword evidence="3" id="KW-1185">Reference proteome</keyword>
<organism evidence="3 4">
    <name type="scientific">Plectus sambesii</name>
    <dbReference type="NCBI Taxonomy" id="2011161"/>
    <lineage>
        <taxon>Eukaryota</taxon>
        <taxon>Metazoa</taxon>
        <taxon>Ecdysozoa</taxon>
        <taxon>Nematoda</taxon>
        <taxon>Chromadorea</taxon>
        <taxon>Plectida</taxon>
        <taxon>Plectina</taxon>
        <taxon>Plectoidea</taxon>
        <taxon>Plectidae</taxon>
        <taxon>Plectus</taxon>
    </lineage>
</organism>
<dbReference type="WBParaSite" id="PSAMB.scaffold257size60697.g3824.t1">
    <property type="protein sequence ID" value="PSAMB.scaffold257size60697.g3824.t1"/>
    <property type="gene ID" value="PSAMB.scaffold257size60697.g3824"/>
</dbReference>
<evidence type="ECO:0000259" key="2">
    <source>
        <dbReference type="Pfam" id="PF00134"/>
    </source>
</evidence>
<dbReference type="Pfam" id="PF00134">
    <property type="entry name" value="Cyclin_N"/>
    <property type="match status" value="1"/>
</dbReference>
<dbReference type="CDD" id="cd20556">
    <property type="entry name" value="CYCLIN_CABLES"/>
    <property type="match status" value="1"/>
</dbReference>
<dbReference type="Gene3D" id="1.10.472.10">
    <property type="entry name" value="Cyclin-like"/>
    <property type="match status" value="1"/>
</dbReference>
<proteinExistence type="predicted"/>
<reference evidence="4" key="1">
    <citation type="submission" date="2022-11" db="UniProtKB">
        <authorList>
            <consortium name="WormBaseParasite"/>
        </authorList>
    </citation>
    <scope>IDENTIFICATION</scope>
</reference>
<accession>A0A914VUD5</accession>
<dbReference type="PANTHER" id="PTHR22896">
    <property type="entry name" value="CDK5 AND ABL1 ENZYME SUBSTRATE 1"/>
    <property type="match status" value="1"/>
</dbReference>
<dbReference type="Proteomes" id="UP000887566">
    <property type="component" value="Unplaced"/>
</dbReference>
<feature type="domain" description="Cyclin N-terminal" evidence="2">
    <location>
        <begin position="417"/>
        <end position="504"/>
    </location>
</feature>
<evidence type="ECO:0000256" key="1">
    <source>
        <dbReference type="SAM" id="MobiDB-lite"/>
    </source>
</evidence>
<dbReference type="GO" id="GO:0051726">
    <property type="term" value="P:regulation of cell cycle"/>
    <property type="evidence" value="ECO:0007669"/>
    <property type="project" value="InterPro"/>
</dbReference>
<dbReference type="SUPFAM" id="SSF47954">
    <property type="entry name" value="Cyclin-like"/>
    <property type="match status" value="1"/>
</dbReference>
<dbReference type="InterPro" id="IPR012388">
    <property type="entry name" value="CABLES1/2"/>
</dbReference>
<feature type="compositionally biased region" description="Polar residues" evidence="1">
    <location>
        <begin position="155"/>
        <end position="176"/>
    </location>
</feature>